<dbReference type="PANTHER" id="PTHR35011">
    <property type="entry name" value="2,3-DIKETO-L-GULONATE TRAP TRANSPORTER SMALL PERMEASE PROTEIN YIAM"/>
    <property type="match status" value="1"/>
</dbReference>
<evidence type="ECO:0000313" key="12">
    <source>
        <dbReference type="Proteomes" id="UP000198889"/>
    </source>
</evidence>
<dbReference type="GO" id="GO:0005886">
    <property type="term" value="C:plasma membrane"/>
    <property type="evidence" value="ECO:0007669"/>
    <property type="project" value="UniProtKB-SubCell"/>
</dbReference>
<dbReference type="EMBL" id="FMTP01000001">
    <property type="protein sequence ID" value="SCW38344.1"/>
    <property type="molecule type" value="Genomic_DNA"/>
</dbReference>
<comment type="function">
    <text evidence="9">Part of the tripartite ATP-independent periplasmic (TRAP) transport system.</text>
</comment>
<dbReference type="Proteomes" id="UP000198889">
    <property type="component" value="Unassembled WGS sequence"/>
</dbReference>
<sequence>MQSILLGVDRLNGLIGKIFAWCIVILMAAICYEVFCRYVLRDPTTWAYDVSLMLYGALFMMAGAYTLSRNGHVRADFLYRKWHPRTQAKTDLVLYFLFYFPGILALIYSGWGYFYLSYLLNEHSSFSPDGPVIWPFKALIPITGVMMLLQGMVEVVRCWMCLRDGDWPQRLHDVEELEKVILDEAAARAAEEEARLNAIERESTTRGSL</sequence>
<dbReference type="InterPro" id="IPR007387">
    <property type="entry name" value="TRAP_DctQ"/>
</dbReference>
<keyword evidence="7 9" id="KW-0472">Membrane</keyword>
<keyword evidence="2 9" id="KW-0813">Transport</keyword>
<dbReference type="GO" id="GO:0022857">
    <property type="term" value="F:transmembrane transporter activity"/>
    <property type="evidence" value="ECO:0007669"/>
    <property type="project" value="UniProtKB-UniRule"/>
</dbReference>
<gene>
    <name evidence="11" type="ORF">SAMN05660859_0907</name>
</gene>
<proteinExistence type="inferred from homology"/>
<feature type="domain" description="Tripartite ATP-independent periplasmic transporters DctQ component" evidence="10">
    <location>
        <begin position="26"/>
        <end position="159"/>
    </location>
</feature>
<dbReference type="PANTHER" id="PTHR35011:SF4">
    <property type="entry name" value="SLL1102 PROTEIN"/>
    <property type="match status" value="1"/>
</dbReference>
<keyword evidence="3" id="KW-1003">Cell membrane</keyword>
<dbReference type="InterPro" id="IPR055348">
    <property type="entry name" value="DctQ"/>
</dbReference>
<dbReference type="RefSeq" id="WP_091436451.1">
    <property type="nucleotide sequence ID" value="NZ_FMTP01000001.1"/>
</dbReference>
<keyword evidence="6 9" id="KW-1133">Transmembrane helix</keyword>
<comment type="subunit">
    <text evidence="9">The complex comprises the extracytoplasmic solute receptor protein and the two transmembrane proteins.</text>
</comment>
<evidence type="ECO:0000256" key="9">
    <source>
        <dbReference type="RuleBase" id="RU369079"/>
    </source>
</evidence>
<reference evidence="12" key="1">
    <citation type="submission" date="2016-10" db="EMBL/GenBank/DDBJ databases">
        <authorList>
            <person name="Varghese N."/>
            <person name="Submissions S."/>
        </authorList>
    </citation>
    <scope>NUCLEOTIDE SEQUENCE [LARGE SCALE GENOMIC DNA]</scope>
    <source>
        <strain evidence="12">CGMCC 1.1761</strain>
    </source>
</reference>
<evidence type="ECO:0000256" key="4">
    <source>
        <dbReference type="ARBA" id="ARBA00022519"/>
    </source>
</evidence>
<evidence type="ECO:0000256" key="3">
    <source>
        <dbReference type="ARBA" id="ARBA00022475"/>
    </source>
</evidence>
<accession>A0A1G4Q141</accession>
<keyword evidence="4 9" id="KW-0997">Cell inner membrane</keyword>
<comment type="similarity">
    <text evidence="8 9">Belongs to the TRAP transporter small permease family.</text>
</comment>
<feature type="transmembrane region" description="Helical" evidence="9">
    <location>
        <begin position="18"/>
        <end position="40"/>
    </location>
</feature>
<evidence type="ECO:0000256" key="6">
    <source>
        <dbReference type="ARBA" id="ARBA00022989"/>
    </source>
</evidence>
<evidence type="ECO:0000313" key="11">
    <source>
        <dbReference type="EMBL" id="SCW38344.1"/>
    </source>
</evidence>
<evidence type="ECO:0000256" key="7">
    <source>
        <dbReference type="ARBA" id="ARBA00023136"/>
    </source>
</evidence>
<comment type="subcellular location">
    <subcellularLocation>
        <location evidence="1 9">Cell inner membrane</location>
        <topology evidence="1 9">Multi-pass membrane protein</topology>
    </subcellularLocation>
</comment>
<dbReference type="STRING" id="177413.SAMN05660859_0907"/>
<evidence type="ECO:0000256" key="1">
    <source>
        <dbReference type="ARBA" id="ARBA00004429"/>
    </source>
</evidence>
<evidence type="ECO:0000256" key="8">
    <source>
        <dbReference type="ARBA" id="ARBA00038436"/>
    </source>
</evidence>
<feature type="transmembrane region" description="Helical" evidence="9">
    <location>
        <begin position="92"/>
        <end position="114"/>
    </location>
</feature>
<dbReference type="Pfam" id="PF04290">
    <property type="entry name" value="DctQ"/>
    <property type="match status" value="1"/>
</dbReference>
<dbReference type="AlphaFoldDB" id="A0A1G4Q141"/>
<protein>
    <recommendedName>
        <fullName evidence="9">TRAP transporter small permease protein</fullName>
    </recommendedName>
</protein>
<organism evidence="11 12">
    <name type="scientific">Ancylobacter rudongensis</name>
    <dbReference type="NCBI Taxonomy" id="177413"/>
    <lineage>
        <taxon>Bacteria</taxon>
        <taxon>Pseudomonadati</taxon>
        <taxon>Pseudomonadota</taxon>
        <taxon>Alphaproteobacteria</taxon>
        <taxon>Hyphomicrobiales</taxon>
        <taxon>Xanthobacteraceae</taxon>
        <taxon>Ancylobacter</taxon>
    </lineage>
</organism>
<evidence type="ECO:0000256" key="2">
    <source>
        <dbReference type="ARBA" id="ARBA00022448"/>
    </source>
</evidence>
<feature type="transmembrane region" description="Helical" evidence="9">
    <location>
        <begin position="52"/>
        <end position="71"/>
    </location>
</feature>
<evidence type="ECO:0000259" key="10">
    <source>
        <dbReference type="Pfam" id="PF04290"/>
    </source>
</evidence>
<evidence type="ECO:0000256" key="5">
    <source>
        <dbReference type="ARBA" id="ARBA00022692"/>
    </source>
</evidence>
<keyword evidence="12" id="KW-1185">Reference proteome</keyword>
<name>A0A1G4Q141_9HYPH</name>
<feature type="transmembrane region" description="Helical" evidence="9">
    <location>
        <begin position="134"/>
        <end position="153"/>
    </location>
</feature>
<keyword evidence="5 9" id="KW-0812">Transmembrane</keyword>